<evidence type="ECO:0000256" key="7">
    <source>
        <dbReference type="ARBA" id="ARBA00023136"/>
    </source>
</evidence>
<evidence type="ECO:0000313" key="11">
    <source>
        <dbReference type="EMBL" id="MCH6165648.1"/>
    </source>
</evidence>
<keyword evidence="12" id="KW-1185">Reference proteome</keyword>
<name>A0ABS9TAU7_9PSEU</name>
<evidence type="ECO:0000256" key="4">
    <source>
        <dbReference type="ARBA" id="ARBA00022741"/>
    </source>
</evidence>
<evidence type="ECO:0000256" key="9">
    <source>
        <dbReference type="ARBA" id="ARBA00049985"/>
    </source>
</evidence>
<evidence type="ECO:0000259" key="10">
    <source>
        <dbReference type="PROSITE" id="PS50893"/>
    </source>
</evidence>
<sequence length="328" mass="34496">MVPAAAAVTAEAIRKRYPGSDEQALDGFDLAVPSGTVHGLLGPNGAGKTTAVRILTTLVRADSGRATIAGLDIATHATDVRRRIGLVGQYPAVDEILDGHTNLVMFGRLFHLSASDARRRADELLERFDLVDAGRRAVGRYSGGMRRRLDLAVSMILAPAVLFLDEPTTGLDPRSRAEVWGAVRALVAGGTTVLLTTQYLDEADQLADRISVLAAPRGGGGRVIAEGTPDELRARIGGDRVDLVVRHAGDLARAAALVERVAGAEAEVDPATRRVAAPVADRMEALAATVHGLRAEGIDAEDLTVRRPTLDEVFLQLTGSSAATEVAA</sequence>
<evidence type="ECO:0000313" key="12">
    <source>
        <dbReference type="Proteomes" id="UP001299970"/>
    </source>
</evidence>
<keyword evidence="8" id="KW-0046">Antibiotic resistance</keyword>
<dbReference type="PROSITE" id="PS00211">
    <property type="entry name" value="ABC_TRANSPORTER_1"/>
    <property type="match status" value="1"/>
</dbReference>
<dbReference type="RefSeq" id="WP_241035675.1">
    <property type="nucleotide sequence ID" value="NZ_BAAAJF010000024.1"/>
</dbReference>
<dbReference type="InterPro" id="IPR003593">
    <property type="entry name" value="AAA+_ATPase"/>
</dbReference>
<comment type="subcellular location">
    <subcellularLocation>
        <location evidence="1">Cell membrane</location>
        <topology evidence="1">Peripheral membrane protein</topology>
        <orientation evidence="1">Cytoplasmic side</orientation>
    </subcellularLocation>
</comment>
<keyword evidence="6" id="KW-1278">Translocase</keyword>
<dbReference type="PANTHER" id="PTHR42711:SF19">
    <property type="entry name" value="DOXORUBICIN RESISTANCE ATP-BINDING PROTEIN DRRA"/>
    <property type="match status" value="1"/>
</dbReference>
<gene>
    <name evidence="11" type="ORF">MMF94_08140</name>
</gene>
<organism evidence="11 12">
    <name type="scientific">Pseudonocardia alaniniphila</name>
    <dbReference type="NCBI Taxonomy" id="75291"/>
    <lineage>
        <taxon>Bacteria</taxon>
        <taxon>Bacillati</taxon>
        <taxon>Actinomycetota</taxon>
        <taxon>Actinomycetes</taxon>
        <taxon>Pseudonocardiales</taxon>
        <taxon>Pseudonocardiaceae</taxon>
        <taxon>Pseudonocardia</taxon>
    </lineage>
</organism>
<keyword evidence="3" id="KW-1003">Cell membrane</keyword>
<dbReference type="InterPro" id="IPR027417">
    <property type="entry name" value="P-loop_NTPase"/>
</dbReference>
<dbReference type="GO" id="GO:0005524">
    <property type="term" value="F:ATP binding"/>
    <property type="evidence" value="ECO:0007669"/>
    <property type="project" value="UniProtKB-KW"/>
</dbReference>
<protein>
    <submittedName>
        <fullName evidence="11">ATP-binding cassette domain-containing protein</fullName>
    </submittedName>
</protein>
<dbReference type="InterPro" id="IPR050763">
    <property type="entry name" value="ABC_transporter_ATP-binding"/>
</dbReference>
<evidence type="ECO:0000256" key="1">
    <source>
        <dbReference type="ARBA" id="ARBA00004413"/>
    </source>
</evidence>
<keyword evidence="4" id="KW-0547">Nucleotide-binding</keyword>
<dbReference type="NCBIfam" id="TIGR01188">
    <property type="entry name" value="drrA"/>
    <property type="match status" value="1"/>
</dbReference>
<reference evidence="11 12" key="1">
    <citation type="submission" date="2022-03" db="EMBL/GenBank/DDBJ databases">
        <title>Pseudonocardia alaer sp. nov., a novel actinomycete isolated from reed forest soil.</title>
        <authorList>
            <person name="Wang L."/>
        </authorList>
    </citation>
    <scope>NUCLEOTIDE SEQUENCE [LARGE SCALE GENOMIC DNA]</scope>
    <source>
        <strain evidence="11 12">Y-16303</strain>
    </source>
</reference>
<evidence type="ECO:0000256" key="5">
    <source>
        <dbReference type="ARBA" id="ARBA00022840"/>
    </source>
</evidence>
<dbReference type="InterPro" id="IPR003439">
    <property type="entry name" value="ABC_transporter-like_ATP-bd"/>
</dbReference>
<comment type="caution">
    <text evidence="11">The sequence shown here is derived from an EMBL/GenBank/DDBJ whole genome shotgun (WGS) entry which is preliminary data.</text>
</comment>
<comment type="similarity">
    <text evidence="9">Belongs to the ABC transporter superfamily. Drug exporter-1 (DrugE1) (TC 3.A.1.105) family.</text>
</comment>
<feature type="domain" description="ABC transporter" evidence="10">
    <location>
        <begin position="8"/>
        <end position="245"/>
    </location>
</feature>
<dbReference type="PROSITE" id="PS50893">
    <property type="entry name" value="ABC_TRANSPORTER_2"/>
    <property type="match status" value="1"/>
</dbReference>
<evidence type="ECO:0000256" key="6">
    <source>
        <dbReference type="ARBA" id="ARBA00022967"/>
    </source>
</evidence>
<dbReference type="InterPro" id="IPR005894">
    <property type="entry name" value="DrrA"/>
</dbReference>
<accession>A0ABS9TAU7</accession>
<keyword evidence="5 11" id="KW-0067">ATP-binding</keyword>
<evidence type="ECO:0000256" key="2">
    <source>
        <dbReference type="ARBA" id="ARBA00022448"/>
    </source>
</evidence>
<evidence type="ECO:0000256" key="3">
    <source>
        <dbReference type="ARBA" id="ARBA00022475"/>
    </source>
</evidence>
<dbReference type="EMBL" id="JAKXMK010000006">
    <property type="protein sequence ID" value="MCH6165648.1"/>
    <property type="molecule type" value="Genomic_DNA"/>
</dbReference>
<dbReference type="Proteomes" id="UP001299970">
    <property type="component" value="Unassembled WGS sequence"/>
</dbReference>
<keyword evidence="7" id="KW-0472">Membrane</keyword>
<dbReference type="Gene3D" id="3.40.50.300">
    <property type="entry name" value="P-loop containing nucleotide triphosphate hydrolases"/>
    <property type="match status" value="1"/>
</dbReference>
<proteinExistence type="inferred from homology"/>
<keyword evidence="2" id="KW-0813">Transport</keyword>
<dbReference type="Pfam" id="PF00005">
    <property type="entry name" value="ABC_tran"/>
    <property type="match status" value="1"/>
</dbReference>
<dbReference type="PANTHER" id="PTHR42711">
    <property type="entry name" value="ABC TRANSPORTER ATP-BINDING PROTEIN"/>
    <property type="match status" value="1"/>
</dbReference>
<dbReference type="SMART" id="SM00382">
    <property type="entry name" value="AAA"/>
    <property type="match status" value="1"/>
</dbReference>
<dbReference type="InterPro" id="IPR017871">
    <property type="entry name" value="ABC_transporter-like_CS"/>
</dbReference>
<evidence type="ECO:0000256" key="8">
    <source>
        <dbReference type="ARBA" id="ARBA00023251"/>
    </source>
</evidence>
<dbReference type="SUPFAM" id="SSF52540">
    <property type="entry name" value="P-loop containing nucleoside triphosphate hydrolases"/>
    <property type="match status" value="1"/>
</dbReference>